<dbReference type="InterPro" id="IPR036388">
    <property type="entry name" value="WH-like_DNA-bd_sf"/>
</dbReference>
<comment type="caution">
    <text evidence="6">The sequence shown here is derived from an EMBL/GenBank/DDBJ whole genome shotgun (WGS) entry which is preliminary data.</text>
</comment>
<organism evidence="6 7">
    <name type="scientific">Seohaeicola zhoushanensis</name>
    <dbReference type="NCBI Taxonomy" id="1569283"/>
    <lineage>
        <taxon>Bacteria</taxon>
        <taxon>Pseudomonadati</taxon>
        <taxon>Pseudomonadota</taxon>
        <taxon>Alphaproteobacteria</taxon>
        <taxon>Rhodobacterales</taxon>
        <taxon>Roseobacteraceae</taxon>
        <taxon>Seohaeicola</taxon>
    </lineage>
</organism>
<dbReference type="Pfam" id="PF03466">
    <property type="entry name" value="LysR_substrate"/>
    <property type="match status" value="1"/>
</dbReference>
<evidence type="ECO:0000313" key="7">
    <source>
        <dbReference type="Proteomes" id="UP000626220"/>
    </source>
</evidence>
<comment type="similarity">
    <text evidence="1">Belongs to the LysR transcriptional regulatory family.</text>
</comment>
<reference evidence="6" key="2">
    <citation type="submission" date="2020-09" db="EMBL/GenBank/DDBJ databases">
        <authorList>
            <person name="Sun Q."/>
            <person name="Kim S."/>
        </authorList>
    </citation>
    <scope>NUCLEOTIDE SEQUENCE</scope>
    <source>
        <strain evidence="6">KCTC 42650</strain>
    </source>
</reference>
<feature type="domain" description="HTH lysR-type" evidence="5">
    <location>
        <begin position="1"/>
        <end position="58"/>
    </location>
</feature>
<dbReference type="GO" id="GO:0003700">
    <property type="term" value="F:DNA-binding transcription factor activity"/>
    <property type="evidence" value="ECO:0007669"/>
    <property type="project" value="InterPro"/>
</dbReference>
<evidence type="ECO:0000256" key="2">
    <source>
        <dbReference type="ARBA" id="ARBA00023015"/>
    </source>
</evidence>
<dbReference type="GO" id="GO:0000976">
    <property type="term" value="F:transcription cis-regulatory region binding"/>
    <property type="evidence" value="ECO:0007669"/>
    <property type="project" value="TreeGrafter"/>
</dbReference>
<reference evidence="6" key="1">
    <citation type="journal article" date="2014" name="Int. J. Syst. Evol. Microbiol.">
        <title>Complete genome sequence of Corynebacterium casei LMG S-19264T (=DSM 44701T), isolated from a smear-ripened cheese.</title>
        <authorList>
            <consortium name="US DOE Joint Genome Institute (JGI-PGF)"/>
            <person name="Walter F."/>
            <person name="Albersmeier A."/>
            <person name="Kalinowski J."/>
            <person name="Ruckert C."/>
        </authorList>
    </citation>
    <scope>NUCLEOTIDE SEQUENCE</scope>
    <source>
        <strain evidence="6">KCTC 42650</strain>
    </source>
</reference>
<dbReference type="Pfam" id="PF00126">
    <property type="entry name" value="HTH_1"/>
    <property type="match status" value="1"/>
</dbReference>
<evidence type="ECO:0000256" key="3">
    <source>
        <dbReference type="ARBA" id="ARBA00023125"/>
    </source>
</evidence>
<keyword evidence="3" id="KW-0238">DNA-binding</keyword>
<dbReference type="AlphaFoldDB" id="A0A8J3GXH3"/>
<dbReference type="PRINTS" id="PR00039">
    <property type="entry name" value="HTHLYSR"/>
</dbReference>
<name>A0A8J3GXH3_9RHOB</name>
<proteinExistence type="inferred from homology"/>
<keyword evidence="2" id="KW-0805">Transcription regulation</keyword>
<dbReference type="PANTHER" id="PTHR30126">
    <property type="entry name" value="HTH-TYPE TRANSCRIPTIONAL REGULATOR"/>
    <property type="match status" value="1"/>
</dbReference>
<accession>A0A8J3GXH3</accession>
<sequence length="304" mass="33581">MTFDQIQSFYWVAILGTYRLAAEKQNTTQPAISARIKALETSLGVELFDRSGHRVALTPLGRQFLGHAETLLEFRGKALRDIGLADPVAGTIRIGASDTVAVTWFPEFMSYLRAQFPNAVFEAHVEVSYRLREALIQRDLDIAFMVGPVSHTDLQSTQLCAYPSGFIVSPKLGIPADRVFGINDIARMTIFTFDRVTQPHQDLRAALSKAEITSHRISPANTLQSIVLLVEQGLGAGYLQLSAVERELASGQLMQLKTDFVMPETSFCVAHPKIAGSIAASEIARGAQDFLRIQTSVQRIRLLY</sequence>
<dbReference type="SUPFAM" id="SSF53850">
    <property type="entry name" value="Periplasmic binding protein-like II"/>
    <property type="match status" value="1"/>
</dbReference>
<dbReference type="RefSeq" id="WP_189680127.1">
    <property type="nucleotide sequence ID" value="NZ_BNCJ01000004.1"/>
</dbReference>
<dbReference type="Gene3D" id="3.40.190.10">
    <property type="entry name" value="Periplasmic binding protein-like II"/>
    <property type="match status" value="2"/>
</dbReference>
<dbReference type="SUPFAM" id="SSF46785">
    <property type="entry name" value="Winged helix' DNA-binding domain"/>
    <property type="match status" value="1"/>
</dbReference>
<dbReference type="CDD" id="cd05466">
    <property type="entry name" value="PBP2_LTTR_substrate"/>
    <property type="match status" value="1"/>
</dbReference>
<dbReference type="EMBL" id="BNCJ01000004">
    <property type="protein sequence ID" value="GHF49760.1"/>
    <property type="molecule type" value="Genomic_DNA"/>
</dbReference>
<evidence type="ECO:0000256" key="1">
    <source>
        <dbReference type="ARBA" id="ARBA00009437"/>
    </source>
</evidence>
<dbReference type="Proteomes" id="UP000626220">
    <property type="component" value="Unassembled WGS sequence"/>
</dbReference>
<dbReference type="PANTHER" id="PTHR30126:SF77">
    <property type="entry name" value="TRANSCRIPTIONAL REGULATORY PROTEIN"/>
    <property type="match status" value="1"/>
</dbReference>
<dbReference type="Gene3D" id="1.10.10.10">
    <property type="entry name" value="Winged helix-like DNA-binding domain superfamily/Winged helix DNA-binding domain"/>
    <property type="match status" value="1"/>
</dbReference>
<keyword evidence="7" id="KW-1185">Reference proteome</keyword>
<gene>
    <name evidence="6" type="ORF">GCM10017056_22010</name>
</gene>
<evidence type="ECO:0000313" key="6">
    <source>
        <dbReference type="EMBL" id="GHF49760.1"/>
    </source>
</evidence>
<protein>
    <submittedName>
        <fullName evidence="6">LysR family transcriptional regulator</fullName>
    </submittedName>
</protein>
<dbReference type="InterPro" id="IPR005119">
    <property type="entry name" value="LysR_subst-bd"/>
</dbReference>
<dbReference type="InterPro" id="IPR000847">
    <property type="entry name" value="LysR_HTH_N"/>
</dbReference>
<keyword evidence="4" id="KW-0804">Transcription</keyword>
<evidence type="ECO:0000259" key="5">
    <source>
        <dbReference type="PROSITE" id="PS50931"/>
    </source>
</evidence>
<evidence type="ECO:0000256" key="4">
    <source>
        <dbReference type="ARBA" id="ARBA00023163"/>
    </source>
</evidence>
<dbReference type="InterPro" id="IPR036390">
    <property type="entry name" value="WH_DNA-bd_sf"/>
</dbReference>
<dbReference type="PROSITE" id="PS50931">
    <property type="entry name" value="HTH_LYSR"/>
    <property type="match status" value="1"/>
</dbReference>